<gene>
    <name evidence="2" type="ORF">PAC_06242</name>
</gene>
<dbReference type="AlphaFoldDB" id="A0A1L7WU91"/>
<feature type="compositionally biased region" description="Basic and acidic residues" evidence="1">
    <location>
        <begin position="18"/>
        <end position="31"/>
    </location>
</feature>
<evidence type="ECO:0000313" key="3">
    <source>
        <dbReference type="Proteomes" id="UP000184330"/>
    </source>
</evidence>
<feature type="compositionally biased region" description="Polar residues" evidence="1">
    <location>
        <begin position="47"/>
        <end position="57"/>
    </location>
</feature>
<proteinExistence type="predicted"/>
<accession>A0A1L7WU91</accession>
<organism evidence="2 3">
    <name type="scientific">Phialocephala subalpina</name>
    <dbReference type="NCBI Taxonomy" id="576137"/>
    <lineage>
        <taxon>Eukaryota</taxon>
        <taxon>Fungi</taxon>
        <taxon>Dikarya</taxon>
        <taxon>Ascomycota</taxon>
        <taxon>Pezizomycotina</taxon>
        <taxon>Leotiomycetes</taxon>
        <taxon>Helotiales</taxon>
        <taxon>Mollisiaceae</taxon>
        <taxon>Phialocephala</taxon>
        <taxon>Phialocephala fortinii species complex</taxon>
    </lineage>
</organism>
<dbReference type="EMBL" id="FJOG01000008">
    <property type="protein sequence ID" value="CZR56354.1"/>
    <property type="molecule type" value="Genomic_DNA"/>
</dbReference>
<name>A0A1L7WU91_9HELO</name>
<reference evidence="2 3" key="1">
    <citation type="submission" date="2016-03" db="EMBL/GenBank/DDBJ databases">
        <authorList>
            <person name="Ploux O."/>
        </authorList>
    </citation>
    <scope>NUCLEOTIDE SEQUENCE [LARGE SCALE GENOMIC DNA]</scope>
    <source>
        <strain evidence="2 3">UAMH 11012</strain>
    </source>
</reference>
<dbReference type="OrthoDB" id="10614504at2759"/>
<protein>
    <submittedName>
        <fullName evidence="2">Uncharacterized protein</fullName>
    </submittedName>
</protein>
<sequence length="265" mass="28578">MENEMQAIVAPPIQSRSQSRDLEQGRDRIRPEFYSSPQLSPSPFSPEQTSSSISENFSLHPAPSTISSRSRTPTSRSTSPYPSSFISQEPTDSLLPPGQEEGELQRQLSTRLGTATAVRQPSFPQFRNSNITKHSMSLITRPGIVHVRPGQALARNSPTMTSSPLNESITGSPESISIGSMREAQVSVINVSGSPKTGTRTSARASLLAGPGPAIRPSGPMTCIPDNNPTTFSFPSLHSSSDITEEKNRSMDMKIQKILGSRDSA</sequence>
<feature type="compositionally biased region" description="Low complexity" evidence="1">
    <location>
        <begin position="35"/>
        <end position="46"/>
    </location>
</feature>
<keyword evidence="3" id="KW-1185">Reference proteome</keyword>
<feature type="compositionally biased region" description="Low complexity" evidence="1">
    <location>
        <begin position="63"/>
        <end position="84"/>
    </location>
</feature>
<dbReference type="Proteomes" id="UP000184330">
    <property type="component" value="Unassembled WGS sequence"/>
</dbReference>
<evidence type="ECO:0000256" key="1">
    <source>
        <dbReference type="SAM" id="MobiDB-lite"/>
    </source>
</evidence>
<evidence type="ECO:0000313" key="2">
    <source>
        <dbReference type="EMBL" id="CZR56354.1"/>
    </source>
</evidence>
<feature type="region of interest" description="Disordered" evidence="1">
    <location>
        <begin position="1"/>
        <end position="102"/>
    </location>
</feature>